<dbReference type="EMBL" id="FQNF01000064">
    <property type="protein sequence ID" value="SGZ40780.1"/>
    <property type="molecule type" value="Genomic_DNA"/>
</dbReference>
<keyword evidence="4" id="KW-1185">Reference proteome</keyword>
<dbReference type="VEuPathDB" id="FungiDB:HGUI_02980"/>
<feature type="region of interest" description="Disordered" evidence="1">
    <location>
        <begin position="1045"/>
        <end position="1148"/>
    </location>
</feature>
<feature type="compositionally biased region" description="Polar residues" evidence="1">
    <location>
        <begin position="1086"/>
        <end position="1124"/>
    </location>
</feature>
<feature type="region of interest" description="Disordered" evidence="1">
    <location>
        <begin position="707"/>
        <end position="847"/>
    </location>
</feature>
<feature type="compositionally biased region" description="Polar residues" evidence="1">
    <location>
        <begin position="763"/>
        <end position="818"/>
    </location>
</feature>
<sequence>MIELGNTKVDSSKPVHPFLKTLSPLVNDYMEGLKHTDSNSSSNNANSFPNSNHTGVGTIHKNLWNYQTNCKSSEDYIDIQSIWYHIHLPILKNFYSLKLSILKNHNIWNDNDYKKLREHVPCIVELRKLTNKYTKFFKKATEFYYSLLLDYIEVYYQIFYKEFHLSDELLARFNEEGLVINGNNDLKINLNNSFNTGSSNSHSNSYHGDSDSSSSNHANNNGFSPQHPFKKHMLFSRSYICVNDLKKYSTEESRSIISSTIYNICINIGTLNYYSAIIDTMNYKIQHFNKVLKWSTLGQFFEFDSDLSSNIKTDVDFSRHHLLKSSVYFKCDCYGYAVVCLLRSQQRESNNTDSEIYSMIRNLLDINGDQYKKILTHLNKLDAMNKDKGNRLIINKEIIEEYFLYCWNEILQNNISSNPTDERTSDFIYRFDVLKEKISIRYKKNILPIYINIILCFSGALFLKNSGKNSKEYYNFCLKYILFVLNNAILKEFQNYLNEVSSNVQFNGNSKNTKTFQNYYQYLAFVRVLLQFIYNDKDFFNVCIENNELMKQLAIFSNLCADYSPELTKSFKPIFDASKTDLSEFYAKPKRNYLYQEDLELHHWKDLALTDFNDNFKDELKCKSFLNYELLDEERDIMDIPNSKFLSKLESIVNRIYPLLNIFNNEYQNKFLPEEKLQIVDNKYVYGNGATLSVNSFLPSQGIHSNSITGSLGNNSSNGSSTYSYKDDGTNNHHYQKGKGIQRGSRPHSFLSREGSGSPGLFKQNSQRSYSSGSPTIPTNSSSNQNWQKRNSTSTASSPISEQKQSNGSVDSLKNNTAKPKMNQRAHSQPNINAPIAKVSKVDSVDDKVSKKVGQEAETNVRSGEPLVTPVSLMNMSNQGTQSSKKNVASPSGHGGLSVSNLNNMFSSWDTSLSGQQLSGGQNAMMDYASGYMNYSSSTSGYPMNGSGMYGSSMNVSDSNGGGSNVGYSNVLNTMNNFTFSPQPNNTASNGLKTSVSVSSFTGNNGNMNTNPSKMASSAGTSSYVHPSQAYNSTPSSAYGMYTVASSSSNTPQQGSGLVDSNSPGKPMGWMNTTQQPAASLMGPVNSASTTSGSIWETNSSSNMGQVPSSQMGMHNISRLNQFLTPTPSNPSSSTSQQQQSFRTPNSSSYIYNNFQQQRSQSQDHVLGTGYYNDVIEPQAEQGNQQMFSAQGNISNASRFHGVGQRPNSSAWFN</sequence>
<feature type="domain" description="Telomerase activating protein Est1-like N-terminal" evidence="2">
    <location>
        <begin position="80"/>
        <end position="251"/>
    </location>
</feature>
<dbReference type="Pfam" id="PF10374">
    <property type="entry name" value="EST1"/>
    <property type="match status" value="1"/>
</dbReference>
<dbReference type="Proteomes" id="UP000183365">
    <property type="component" value="Unassembled WGS sequence"/>
</dbReference>
<feature type="region of interest" description="Disordered" evidence="1">
    <location>
        <begin position="1003"/>
        <end position="1027"/>
    </location>
</feature>
<evidence type="ECO:0000259" key="2">
    <source>
        <dbReference type="Pfam" id="PF10374"/>
    </source>
</evidence>
<feature type="compositionally biased region" description="Polar residues" evidence="1">
    <location>
        <begin position="1045"/>
        <end position="1064"/>
    </location>
</feature>
<gene>
    <name evidence="3" type="ORF">HGUI_02980</name>
</gene>
<dbReference type="InterPro" id="IPR019458">
    <property type="entry name" value="Est1-like_N"/>
</dbReference>
<feature type="compositionally biased region" description="Low complexity" evidence="1">
    <location>
        <begin position="1125"/>
        <end position="1145"/>
    </location>
</feature>
<name>A0A1L0B4N9_9ASCO</name>
<dbReference type="OrthoDB" id="3972394at2759"/>
<accession>A0A1L0B4N9</accession>
<evidence type="ECO:0000256" key="1">
    <source>
        <dbReference type="SAM" id="MobiDB-lite"/>
    </source>
</evidence>
<feature type="region of interest" description="Disordered" evidence="1">
    <location>
        <begin position="199"/>
        <end position="221"/>
    </location>
</feature>
<evidence type="ECO:0000313" key="4">
    <source>
        <dbReference type="Proteomes" id="UP000183365"/>
    </source>
</evidence>
<evidence type="ECO:0000313" key="3">
    <source>
        <dbReference type="EMBL" id="SGZ40780.1"/>
    </source>
</evidence>
<protein>
    <recommendedName>
        <fullName evidence="2">Telomerase activating protein Est1-like N-terminal domain-containing protein</fullName>
    </recommendedName>
</protein>
<organism evidence="3 4">
    <name type="scientific">Hanseniaspora guilliermondii</name>
    <dbReference type="NCBI Taxonomy" id="56406"/>
    <lineage>
        <taxon>Eukaryota</taxon>
        <taxon>Fungi</taxon>
        <taxon>Dikarya</taxon>
        <taxon>Ascomycota</taxon>
        <taxon>Saccharomycotina</taxon>
        <taxon>Saccharomycetes</taxon>
        <taxon>Saccharomycodales</taxon>
        <taxon>Saccharomycodaceae</taxon>
        <taxon>Hanseniaspora</taxon>
    </lineage>
</organism>
<feature type="compositionally biased region" description="Low complexity" evidence="1">
    <location>
        <begin position="707"/>
        <end position="724"/>
    </location>
</feature>
<proteinExistence type="predicted"/>
<reference evidence="4" key="1">
    <citation type="submission" date="2016-11" db="EMBL/GenBank/DDBJ databases">
        <authorList>
            <person name="Guldener U."/>
        </authorList>
    </citation>
    <scope>NUCLEOTIDE SEQUENCE [LARGE SCALE GENOMIC DNA]</scope>
</reference>
<dbReference type="AlphaFoldDB" id="A0A1L0B4N9"/>